<dbReference type="Gene3D" id="3.30.160.60">
    <property type="entry name" value="Classic Zinc Finger"/>
    <property type="match status" value="11"/>
</dbReference>
<dbReference type="SUPFAM" id="SSF57667">
    <property type="entry name" value="beta-beta-alpha zinc fingers"/>
    <property type="match status" value="6"/>
</dbReference>
<feature type="compositionally biased region" description="Polar residues" evidence="10">
    <location>
        <begin position="127"/>
        <end position="137"/>
    </location>
</feature>
<feature type="compositionally biased region" description="Basic and acidic residues" evidence="10">
    <location>
        <begin position="283"/>
        <end position="303"/>
    </location>
</feature>
<keyword evidence="8" id="KW-0804">Transcription</keyword>
<feature type="compositionally biased region" description="Polar residues" evidence="10">
    <location>
        <begin position="273"/>
        <end position="282"/>
    </location>
</feature>
<keyword evidence="7" id="KW-0238">DNA-binding</keyword>
<keyword evidence="12" id="KW-1185">Reference proteome</keyword>
<name>A0A8J1TUW5_OWEFU</name>
<dbReference type="InterPro" id="IPR036236">
    <property type="entry name" value="Znf_C2H2_sf"/>
</dbReference>
<gene>
    <name evidence="11" type="ORF">OFUS_LOCUS6373</name>
</gene>
<evidence type="ECO:0000256" key="1">
    <source>
        <dbReference type="ARBA" id="ARBA00004123"/>
    </source>
</evidence>
<evidence type="ECO:0000256" key="6">
    <source>
        <dbReference type="ARBA" id="ARBA00023015"/>
    </source>
</evidence>
<feature type="compositionally biased region" description="Low complexity" evidence="10">
    <location>
        <begin position="781"/>
        <end position="792"/>
    </location>
</feature>
<evidence type="ECO:0000256" key="8">
    <source>
        <dbReference type="ARBA" id="ARBA00023163"/>
    </source>
</evidence>
<feature type="region of interest" description="Disordered" evidence="10">
    <location>
        <begin position="126"/>
        <end position="182"/>
    </location>
</feature>
<keyword evidence="2" id="KW-0479">Metal-binding</keyword>
<keyword evidence="3" id="KW-0677">Repeat</keyword>
<dbReference type="InterPro" id="IPR013087">
    <property type="entry name" value="Znf_C2H2_type"/>
</dbReference>
<dbReference type="PROSITE" id="PS00028">
    <property type="entry name" value="ZINC_FINGER_C2H2_1"/>
    <property type="match status" value="9"/>
</dbReference>
<proteinExistence type="predicted"/>
<evidence type="ECO:0000256" key="7">
    <source>
        <dbReference type="ARBA" id="ARBA00023125"/>
    </source>
</evidence>
<feature type="region of interest" description="Disordered" evidence="10">
    <location>
        <begin position="238"/>
        <end position="323"/>
    </location>
</feature>
<feature type="compositionally biased region" description="Polar residues" evidence="10">
    <location>
        <begin position="766"/>
        <end position="780"/>
    </location>
</feature>
<keyword evidence="5" id="KW-0862">Zinc</keyword>
<feature type="region of interest" description="Disordered" evidence="10">
    <location>
        <begin position="640"/>
        <end position="668"/>
    </location>
</feature>
<reference evidence="11" key="1">
    <citation type="submission" date="2022-03" db="EMBL/GenBank/DDBJ databases">
        <authorList>
            <person name="Martin C."/>
        </authorList>
    </citation>
    <scope>NUCLEOTIDE SEQUENCE</scope>
</reference>
<feature type="compositionally biased region" description="Basic residues" evidence="10">
    <location>
        <begin position="255"/>
        <end position="266"/>
    </location>
</feature>
<evidence type="ECO:0000256" key="10">
    <source>
        <dbReference type="SAM" id="MobiDB-lite"/>
    </source>
</evidence>
<feature type="compositionally biased region" description="Basic and acidic residues" evidence="10">
    <location>
        <begin position="152"/>
        <end position="181"/>
    </location>
</feature>
<dbReference type="PROSITE" id="PS50157">
    <property type="entry name" value="ZINC_FINGER_C2H2_2"/>
    <property type="match status" value="9"/>
</dbReference>
<dbReference type="FunFam" id="3.30.160.60:FF:000322">
    <property type="entry name" value="GDNF-inducible zinc finger protein 1"/>
    <property type="match status" value="1"/>
</dbReference>
<comment type="subcellular location">
    <subcellularLocation>
        <location evidence="1">Nucleus</location>
    </subcellularLocation>
</comment>
<evidence type="ECO:0000256" key="2">
    <source>
        <dbReference type="ARBA" id="ARBA00022723"/>
    </source>
</evidence>
<dbReference type="FunFam" id="3.30.160.60:FF:000882">
    <property type="entry name" value="Predicted gene, 21060"/>
    <property type="match status" value="1"/>
</dbReference>
<dbReference type="PANTHER" id="PTHR24408">
    <property type="entry name" value="ZINC FINGER PROTEIN"/>
    <property type="match status" value="1"/>
</dbReference>
<dbReference type="EMBL" id="CAIIXF020000003">
    <property type="protein sequence ID" value="CAH1779573.1"/>
    <property type="molecule type" value="Genomic_DNA"/>
</dbReference>
<feature type="region of interest" description="Disordered" evidence="10">
    <location>
        <begin position="1392"/>
        <end position="1413"/>
    </location>
</feature>
<keyword evidence="9" id="KW-0539">Nucleus</keyword>
<keyword evidence="6" id="KW-0805">Transcription regulation</keyword>
<protein>
    <submittedName>
        <fullName evidence="11">Uncharacterized protein</fullName>
    </submittedName>
</protein>
<feature type="region of interest" description="Disordered" evidence="10">
    <location>
        <begin position="719"/>
        <end position="808"/>
    </location>
</feature>
<feature type="compositionally biased region" description="Polar residues" evidence="10">
    <location>
        <begin position="719"/>
        <end position="735"/>
    </location>
</feature>
<evidence type="ECO:0000256" key="9">
    <source>
        <dbReference type="ARBA" id="ARBA00023242"/>
    </source>
</evidence>
<dbReference type="GO" id="GO:0008270">
    <property type="term" value="F:zinc ion binding"/>
    <property type="evidence" value="ECO:0007669"/>
    <property type="project" value="UniProtKB-KW"/>
</dbReference>
<sequence length="1413" mass="160186">MPADILICGNCQETFHSLDTFVIHKQNVCIDGTVVELSSPNVLEDAQPGEAVVESQPGGIIGDPEDVTDDTRLVEFDQTAVQLVQDGSSQHHQEQIGPNLQFEMITEQDLAEGSVEKVSIVIRPVSNEPTSEITNESMAPPPNPGRRRGRPRKGEEKTTTPKAQKPEVVEKTPEIDEDGKIHCPRCKKSFHRARHFTSHKCMANTDYIDISKRSAIKAEDDPGPIDEKELDEIEDDIDTDNTADFIQEPATPVIGRKRGRPPKHGKTPPDRQAAQSDSVTNEQTEHEPEQQRKKLKMGDKENTEASDNQQMELNPENLNPLPKDVLLEPQTVEQVPDVPVFSDETDKAEFEESVNVDLKALDYMFRTHTIEQDTNDKAPPLTGRCTSNLDIYSCNDCDKIFTSITHMRLHCLVHTGLKPFKCSKCDFASNSKGNLYTHMRKHTGQFYKCRACDFKSVNKSHLVEHESTHTAQKETCEICHKNYNTTKSLCNHVRKYHQNTTRGKEYLATFKQRKYATTGGAAVLHQCHICNRKFKKKIDRDRHLFVHNIRDVPNVFCCGFCNYTSSRKTHLENHMKKHRVIYRCVQCTEQFLSSILLTKHLMETHLEQSDITHEELFEKCIGHSLYLPEGDGSLDQGIPYSQMVNSGEQAPNEGDQETMNQDQETDHSNYVRTEENLETAENKKEREVVIMADTTITSKPGTEFTTCTISGSEIVFTNQQESTSQLTEDPTNSCEHTADAPGDPINTQVDPINASEDSVNVPEDAINSSGDLQNTSVEPSDTNGNTDHTNTDQCQHSNPVNSPTDKTAEYSNIDINDQSNVTLLQHLQTQEATPQITATDSTNETPSKEDLYERVGYRVMTVEIFEKLRLMFGQEECQYCGRLFYNRSEYEPHVRTHTGDKPYACDRCNYRSITRDNLRRHVEREHDNVILKCGECDFTANNRTALWNHQQFHKPEIGHNPCTLCDLILTSHEELKEHLMAQHSELTPEEINKLSARNMVNVSSGKIGRRVYKCPYCDKPYQNKDLQKHIWIHEGIKPFKCPKCPHACRSKNNLANHMIRHSSEKPFLCPHCGKAYKSRTAMRWHVRTHKDGKIFKCQKCSYEAIQKSHLQRHMETHDIQKRYMCSHCDYSANTVGYMKAHYTKFHKGVTFNQRMMMENHNTSNQLSTLNPDSRVYKCVSCDYLFGNLSDMRRHLKIRHQIQVYDISELQEAPNVPVAIATEEVAANQNQAVQVEEGNSVLHGFSTQEETDATLALQALQNSGATATEIDDQTAVNLLQQIIDMQQQSQVQQVIMEPQNAMVAVNPETIIVQDENSSEEVVVSTSPETTNQNQYVIQYVTPQGEHIEVSDASTVVSSDVIETTGVIETSDVIQTHNVIETSDVIENDSVIETDEMSEIPDPETGDLQISEINN</sequence>
<dbReference type="SMART" id="SM00355">
    <property type="entry name" value="ZnF_C2H2"/>
    <property type="match status" value="18"/>
</dbReference>
<dbReference type="PANTHER" id="PTHR24408:SF21">
    <property type="entry name" value="ZINC FINGER PROTEIN"/>
    <property type="match status" value="1"/>
</dbReference>
<dbReference type="GO" id="GO:0005634">
    <property type="term" value="C:nucleus"/>
    <property type="evidence" value="ECO:0007669"/>
    <property type="project" value="UniProtKB-SubCell"/>
</dbReference>
<dbReference type="OrthoDB" id="10015593at2759"/>
<dbReference type="GO" id="GO:0000981">
    <property type="term" value="F:DNA-binding transcription factor activity, RNA polymerase II-specific"/>
    <property type="evidence" value="ECO:0007669"/>
    <property type="project" value="TreeGrafter"/>
</dbReference>
<accession>A0A8J1TUW5</accession>
<dbReference type="GO" id="GO:0043565">
    <property type="term" value="F:sequence-specific DNA binding"/>
    <property type="evidence" value="ECO:0007669"/>
    <property type="project" value="TreeGrafter"/>
</dbReference>
<evidence type="ECO:0000256" key="4">
    <source>
        <dbReference type="ARBA" id="ARBA00022771"/>
    </source>
</evidence>
<feature type="compositionally biased region" description="Acidic residues" evidence="10">
    <location>
        <begin position="1392"/>
        <end position="1403"/>
    </location>
</feature>
<dbReference type="Pfam" id="PF00096">
    <property type="entry name" value="zf-C2H2"/>
    <property type="match status" value="4"/>
</dbReference>
<keyword evidence="4" id="KW-0863">Zinc-finger</keyword>
<evidence type="ECO:0000313" key="11">
    <source>
        <dbReference type="EMBL" id="CAH1779573.1"/>
    </source>
</evidence>
<feature type="compositionally biased region" description="Polar residues" evidence="10">
    <location>
        <begin position="793"/>
        <end position="808"/>
    </location>
</feature>
<comment type="caution">
    <text evidence="11">The sequence shown here is derived from an EMBL/GenBank/DDBJ whole genome shotgun (WGS) entry which is preliminary data.</text>
</comment>
<evidence type="ECO:0000313" key="12">
    <source>
        <dbReference type="Proteomes" id="UP000749559"/>
    </source>
</evidence>
<evidence type="ECO:0000256" key="3">
    <source>
        <dbReference type="ARBA" id="ARBA00022737"/>
    </source>
</evidence>
<feature type="compositionally biased region" description="Polar residues" evidence="10">
    <location>
        <begin position="745"/>
        <end position="758"/>
    </location>
</feature>
<organism evidence="11 12">
    <name type="scientific">Owenia fusiformis</name>
    <name type="common">Polychaete worm</name>
    <dbReference type="NCBI Taxonomy" id="6347"/>
    <lineage>
        <taxon>Eukaryota</taxon>
        <taxon>Metazoa</taxon>
        <taxon>Spiralia</taxon>
        <taxon>Lophotrochozoa</taxon>
        <taxon>Annelida</taxon>
        <taxon>Polychaeta</taxon>
        <taxon>Sedentaria</taxon>
        <taxon>Canalipalpata</taxon>
        <taxon>Sabellida</taxon>
        <taxon>Oweniida</taxon>
        <taxon>Oweniidae</taxon>
        <taxon>Owenia</taxon>
    </lineage>
</organism>
<dbReference type="Proteomes" id="UP000749559">
    <property type="component" value="Unassembled WGS sequence"/>
</dbReference>
<evidence type="ECO:0000256" key="5">
    <source>
        <dbReference type="ARBA" id="ARBA00022833"/>
    </source>
</evidence>